<dbReference type="Proteomes" id="UP000283077">
    <property type="component" value="Unassembled WGS sequence"/>
</dbReference>
<evidence type="ECO:0000256" key="5">
    <source>
        <dbReference type="ARBA" id="ARBA00024735"/>
    </source>
</evidence>
<feature type="DNA-binding region" description="OmpR/PhoB-type" evidence="7">
    <location>
        <begin position="124"/>
        <end position="223"/>
    </location>
</feature>
<evidence type="ECO:0000256" key="2">
    <source>
        <dbReference type="ARBA" id="ARBA00022553"/>
    </source>
</evidence>
<sequence length="224" mass="24884">MTLQALIIEDDLAVQSFLQTLLQSQNFNVQSSGSGQTGLQILSSQTFDLVLLDLGLADLDGQQVLQQLRQWTAVPVIVISARGKEQDKIQALDAGANDYITKPFSAGELLARIRAALRQHQGTVQTLQFGKVLIDPVQRQISKAGAPLHLTKTEYDILLLLLRHAGNVLTHNQILRQVWGEMYQGRPEYVRVHVATLRQKIEDNPATPQFIKTEAGVGYRFCST</sequence>
<dbReference type="Pfam" id="PF00072">
    <property type="entry name" value="Response_reg"/>
    <property type="match status" value="1"/>
</dbReference>
<dbReference type="InterPro" id="IPR036388">
    <property type="entry name" value="WH-like_DNA-bd_sf"/>
</dbReference>
<dbReference type="GO" id="GO:0000156">
    <property type="term" value="F:phosphorelay response regulator activity"/>
    <property type="evidence" value="ECO:0007669"/>
    <property type="project" value="TreeGrafter"/>
</dbReference>
<dbReference type="SMART" id="SM00862">
    <property type="entry name" value="Trans_reg_C"/>
    <property type="match status" value="1"/>
</dbReference>
<dbReference type="GO" id="GO:0005829">
    <property type="term" value="C:cytosol"/>
    <property type="evidence" value="ECO:0007669"/>
    <property type="project" value="TreeGrafter"/>
</dbReference>
<feature type="domain" description="OmpR/PhoB-type" evidence="9">
    <location>
        <begin position="124"/>
        <end position="223"/>
    </location>
</feature>
<keyword evidence="2 6" id="KW-0597">Phosphoprotein</keyword>
<evidence type="ECO:0000256" key="3">
    <source>
        <dbReference type="ARBA" id="ARBA00023012"/>
    </source>
</evidence>
<dbReference type="InterPro" id="IPR001867">
    <property type="entry name" value="OmpR/PhoB-type_DNA-bd"/>
</dbReference>
<reference evidence="10 11" key="1">
    <citation type="submission" date="2019-01" db="EMBL/GenBank/DDBJ databases">
        <authorList>
            <person name="Chen W.-M."/>
        </authorList>
    </citation>
    <scope>NUCLEOTIDE SEQUENCE [LARGE SCALE GENOMIC DNA]</scope>
    <source>
        <strain evidence="10 11">KYPC3</strain>
    </source>
</reference>
<dbReference type="PANTHER" id="PTHR48111:SF50">
    <property type="entry name" value="KDP OPERON TRANSCRIPTIONAL REGULATORY PROTEIN KDPE"/>
    <property type="match status" value="1"/>
</dbReference>
<dbReference type="EMBL" id="SACS01000011">
    <property type="protein sequence ID" value="RVU37145.1"/>
    <property type="molecule type" value="Genomic_DNA"/>
</dbReference>
<dbReference type="SMART" id="SM00448">
    <property type="entry name" value="REC"/>
    <property type="match status" value="1"/>
</dbReference>
<proteinExistence type="predicted"/>
<dbReference type="Gene3D" id="3.40.50.2300">
    <property type="match status" value="1"/>
</dbReference>
<dbReference type="RefSeq" id="WP_127699161.1">
    <property type="nucleotide sequence ID" value="NZ_SACS01000011.1"/>
</dbReference>
<protein>
    <recommendedName>
        <fullName evidence="1">Phosphate regulon transcriptional regulatory protein PhoB</fullName>
    </recommendedName>
</protein>
<name>A0A437QRK5_9GAMM</name>
<dbReference type="PROSITE" id="PS50110">
    <property type="entry name" value="RESPONSE_REGULATORY"/>
    <property type="match status" value="1"/>
</dbReference>
<feature type="domain" description="Response regulatory" evidence="8">
    <location>
        <begin position="4"/>
        <end position="117"/>
    </location>
</feature>
<evidence type="ECO:0000259" key="9">
    <source>
        <dbReference type="PROSITE" id="PS51755"/>
    </source>
</evidence>
<evidence type="ECO:0000256" key="6">
    <source>
        <dbReference type="PROSITE-ProRule" id="PRU00169"/>
    </source>
</evidence>
<dbReference type="InterPro" id="IPR011006">
    <property type="entry name" value="CheY-like_superfamily"/>
</dbReference>
<dbReference type="FunFam" id="1.10.10.10:FF:000018">
    <property type="entry name" value="DNA-binding response regulator ResD"/>
    <property type="match status" value="1"/>
</dbReference>
<evidence type="ECO:0000256" key="7">
    <source>
        <dbReference type="PROSITE-ProRule" id="PRU01091"/>
    </source>
</evidence>
<keyword evidence="4 7" id="KW-0238">DNA-binding</keyword>
<dbReference type="PROSITE" id="PS51755">
    <property type="entry name" value="OMPR_PHOB"/>
    <property type="match status" value="1"/>
</dbReference>
<dbReference type="CDD" id="cd00383">
    <property type="entry name" value="trans_reg_C"/>
    <property type="match status" value="1"/>
</dbReference>
<feature type="modified residue" description="4-aspartylphosphate" evidence="6">
    <location>
        <position position="53"/>
    </location>
</feature>
<evidence type="ECO:0000313" key="11">
    <source>
        <dbReference type="Proteomes" id="UP000283077"/>
    </source>
</evidence>
<dbReference type="InterPro" id="IPR039420">
    <property type="entry name" value="WalR-like"/>
</dbReference>
<evidence type="ECO:0000256" key="1">
    <source>
        <dbReference type="ARBA" id="ARBA00013332"/>
    </source>
</evidence>
<dbReference type="SUPFAM" id="SSF52172">
    <property type="entry name" value="CheY-like"/>
    <property type="match status" value="1"/>
</dbReference>
<evidence type="ECO:0000259" key="8">
    <source>
        <dbReference type="PROSITE" id="PS50110"/>
    </source>
</evidence>
<organism evidence="10 11">
    <name type="scientific">Rheinheimera riviphila</name>
    <dbReference type="NCBI Taxonomy" id="1834037"/>
    <lineage>
        <taxon>Bacteria</taxon>
        <taxon>Pseudomonadati</taxon>
        <taxon>Pseudomonadota</taxon>
        <taxon>Gammaproteobacteria</taxon>
        <taxon>Chromatiales</taxon>
        <taxon>Chromatiaceae</taxon>
        <taxon>Rheinheimera</taxon>
    </lineage>
</organism>
<dbReference type="GO" id="GO:0006355">
    <property type="term" value="P:regulation of DNA-templated transcription"/>
    <property type="evidence" value="ECO:0007669"/>
    <property type="project" value="InterPro"/>
</dbReference>
<evidence type="ECO:0000313" key="10">
    <source>
        <dbReference type="EMBL" id="RVU37145.1"/>
    </source>
</evidence>
<accession>A0A437QRK5</accession>
<keyword evidence="11" id="KW-1185">Reference proteome</keyword>
<gene>
    <name evidence="10" type="ORF">EOE67_11140</name>
</gene>
<dbReference type="AlphaFoldDB" id="A0A437QRK5"/>
<evidence type="ECO:0000256" key="4">
    <source>
        <dbReference type="ARBA" id="ARBA00023125"/>
    </source>
</evidence>
<dbReference type="GO" id="GO:0032993">
    <property type="term" value="C:protein-DNA complex"/>
    <property type="evidence" value="ECO:0007669"/>
    <property type="project" value="TreeGrafter"/>
</dbReference>
<dbReference type="Pfam" id="PF00486">
    <property type="entry name" value="Trans_reg_C"/>
    <property type="match status" value="1"/>
</dbReference>
<comment type="caution">
    <text evidence="10">The sequence shown here is derived from an EMBL/GenBank/DDBJ whole genome shotgun (WGS) entry which is preliminary data.</text>
</comment>
<dbReference type="Gene3D" id="1.10.10.10">
    <property type="entry name" value="Winged helix-like DNA-binding domain superfamily/Winged helix DNA-binding domain"/>
    <property type="match status" value="1"/>
</dbReference>
<dbReference type="Gene3D" id="6.10.250.690">
    <property type="match status" value="1"/>
</dbReference>
<dbReference type="GO" id="GO:0000976">
    <property type="term" value="F:transcription cis-regulatory region binding"/>
    <property type="evidence" value="ECO:0007669"/>
    <property type="project" value="TreeGrafter"/>
</dbReference>
<dbReference type="InterPro" id="IPR001789">
    <property type="entry name" value="Sig_transdc_resp-reg_receiver"/>
</dbReference>
<keyword evidence="3" id="KW-0902">Two-component regulatory system</keyword>
<dbReference type="PANTHER" id="PTHR48111">
    <property type="entry name" value="REGULATOR OF RPOS"/>
    <property type="match status" value="1"/>
</dbReference>
<dbReference type="OrthoDB" id="9802426at2"/>
<comment type="function">
    <text evidence="5">This protein is a positive regulator for the phosphate regulon. Transcription of this operon is positively regulated by PhoB and PhoR when phosphate is limited.</text>
</comment>